<gene>
    <name evidence="7" type="ORF">K2173_005511</name>
</gene>
<keyword evidence="3" id="KW-0808">Transferase</keyword>
<dbReference type="GO" id="GO:0005524">
    <property type="term" value="F:ATP binding"/>
    <property type="evidence" value="ECO:0007669"/>
    <property type="project" value="InterPro"/>
</dbReference>
<comment type="caution">
    <text evidence="7">The sequence shown here is derived from an EMBL/GenBank/DDBJ whole genome shotgun (WGS) entry which is preliminary data.</text>
</comment>
<comment type="similarity">
    <text evidence="1">Belongs to the adenylate kinase family.</text>
</comment>
<keyword evidence="8" id="KW-1185">Reference proteome</keyword>
<organism evidence="7 8">
    <name type="scientific">Erythroxylum novogranatense</name>
    <dbReference type="NCBI Taxonomy" id="1862640"/>
    <lineage>
        <taxon>Eukaryota</taxon>
        <taxon>Viridiplantae</taxon>
        <taxon>Streptophyta</taxon>
        <taxon>Embryophyta</taxon>
        <taxon>Tracheophyta</taxon>
        <taxon>Spermatophyta</taxon>
        <taxon>Magnoliopsida</taxon>
        <taxon>eudicotyledons</taxon>
        <taxon>Gunneridae</taxon>
        <taxon>Pentapetalae</taxon>
        <taxon>rosids</taxon>
        <taxon>fabids</taxon>
        <taxon>Malpighiales</taxon>
        <taxon>Erythroxylaceae</taxon>
        <taxon>Erythroxylum</taxon>
    </lineage>
</organism>
<dbReference type="Pfam" id="PF00406">
    <property type="entry name" value="ADK"/>
    <property type="match status" value="1"/>
</dbReference>
<dbReference type="PANTHER" id="PTHR23359">
    <property type="entry name" value="NUCLEOTIDE KINASE"/>
    <property type="match status" value="1"/>
</dbReference>
<keyword evidence="5" id="KW-0418">Kinase</keyword>
<keyword evidence="4" id="KW-0547">Nucleotide-binding</keyword>
<evidence type="ECO:0000256" key="2">
    <source>
        <dbReference type="ARBA" id="ARBA00012955"/>
    </source>
</evidence>
<reference evidence="7 8" key="1">
    <citation type="submission" date="2021-09" db="EMBL/GenBank/DDBJ databases">
        <title>Genomic insights and catalytic innovation underlie evolution of tropane alkaloids biosynthesis.</title>
        <authorList>
            <person name="Wang Y.-J."/>
            <person name="Tian T."/>
            <person name="Huang J.-P."/>
            <person name="Huang S.-X."/>
        </authorList>
    </citation>
    <scope>NUCLEOTIDE SEQUENCE [LARGE SCALE GENOMIC DNA]</scope>
    <source>
        <strain evidence="7">KIB-2018</strain>
        <tissue evidence="7">Leaf</tissue>
    </source>
</reference>
<dbReference type="Proteomes" id="UP001159364">
    <property type="component" value="Linkage Group LG10"/>
</dbReference>
<proteinExistence type="inferred from homology"/>
<accession>A0AAV8SK79</accession>
<protein>
    <recommendedName>
        <fullName evidence="2">adenylate kinase</fullName>
        <ecNumber evidence="2">2.7.4.3</ecNumber>
    </recommendedName>
    <alternativeName>
        <fullName evidence="6">ATP:AMP phosphotransferase</fullName>
    </alternativeName>
</protein>
<dbReference type="GO" id="GO:0004017">
    <property type="term" value="F:AMP kinase activity"/>
    <property type="evidence" value="ECO:0007669"/>
    <property type="project" value="UniProtKB-EC"/>
</dbReference>
<dbReference type="EC" id="2.7.4.3" evidence="2"/>
<dbReference type="PROSITE" id="PS00113">
    <property type="entry name" value="ADENYLATE_KINASE"/>
    <property type="match status" value="1"/>
</dbReference>
<dbReference type="AlphaFoldDB" id="A0AAV8SK79"/>
<evidence type="ECO:0000256" key="4">
    <source>
        <dbReference type="ARBA" id="ARBA00022741"/>
    </source>
</evidence>
<dbReference type="InterPro" id="IPR033690">
    <property type="entry name" value="Adenylat_kinase_CS"/>
</dbReference>
<evidence type="ECO:0000256" key="3">
    <source>
        <dbReference type="ARBA" id="ARBA00022679"/>
    </source>
</evidence>
<dbReference type="InterPro" id="IPR000850">
    <property type="entry name" value="Adenylat/UMP-CMP_kin"/>
</dbReference>
<dbReference type="SUPFAM" id="SSF52540">
    <property type="entry name" value="P-loop containing nucleoside triphosphate hydrolases"/>
    <property type="match status" value="1"/>
</dbReference>
<evidence type="ECO:0000256" key="1">
    <source>
        <dbReference type="ARBA" id="ARBA00007220"/>
    </source>
</evidence>
<dbReference type="EMBL" id="JAIWQS010000010">
    <property type="protein sequence ID" value="KAJ8752622.1"/>
    <property type="molecule type" value="Genomic_DNA"/>
</dbReference>
<dbReference type="InterPro" id="IPR027417">
    <property type="entry name" value="P-loop_NTPase"/>
</dbReference>
<dbReference type="CDD" id="cd01428">
    <property type="entry name" value="ADK"/>
    <property type="match status" value="1"/>
</dbReference>
<evidence type="ECO:0000313" key="7">
    <source>
        <dbReference type="EMBL" id="KAJ8752622.1"/>
    </source>
</evidence>
<sequence length="275" mass="31334">MIALRNLIAKTVRISAAPPLRRLVQLSVFRFYSSIGAVQLQLDPDEYEDINCRDPLGKVVMDTEGDVPVRVQWSFIGYPHTKKHVFAERLSKFLKVPHISMASLVRQELRPRSSLYKQIANAVNRGELVSEDVIIGLLSKRLEDGCNERGFILDGIPRSQSQADILEHLVDIDLVVNFKCTDDYLVKHQEEGAWKYKLESYVKQSKPVEDYYRRQNKLLDVQVGCAIGDTWRGLLAALCLKHIDPLFSSKELGLDARATPLNASSLPFARWWNEL</sequence>
<evidence type="ECO:0000313" key="8">
    <source>
        <dbReference type="Proteomes" id="UP001159364"/>
    </source>
</evidence>
<dbReference type="Gene3D" id="3.40.50.300">
    <property type="entry name" value="P-loop containing nucleotide triphosphate hydrolases"/>
    <property type="match status" value="1"/>
</dbReference>
<evidence type="ECO:0000256" key="6">
    <source>
        <dbReference type="ARBA" id="ARBA00031517"/>
    </source>
</evidence>
<evidence type="ECO:0000256" key="5">
    <source>
        <dbReference type="ARBA" id="ARBA00022777"/>
    </source>
</evidence>
<name>A0AAV8SK79_9ROSI</name>